<reference evidence="1" key="1">
    <citation type="submission" date="2021-07" db="EMBL/GenBank/DDBJ databases">
        <authorList>
            <person name="Catto M.A."/>
            <person name="Jacobson A."/>
            <person name="Kennedy G."/>
            <person name="Labadie P."/>
            <person name="Hunt B.G."/>
            <person name="Srinivasan R."/>
        </authorList>
    </citation>
    <scope>NUCLEOTIDE SEQUENCE</scope>
    <source>
        <strain evidence="1">PL_HMW_Pooled</strain>
        <tissue evidence="1">Head</tissue>
    </source>
</reference>
<protein>
    <submittedName>
        <fullName evidence="1">Interleukin-13</fullName>
    </submittedName>
</protein>
<reference evidence="1" key="2">
    <citation type="journal article" date="2023" name="BMC Genomics">
        <title>Pest status, molecular evolution, and epigenetic factors derived from the genome assembly of Frankliniella fusca, a thysanopteran phytovirus vector.</title>
        <authorList>
            <person name="Catto M.A."/>
            <person name="Labadie P.E."/>
            <person name="Jacobson A.L."/>
            <person name="Kennedy G.G."/>
            <person name="Srinivasan R."/>
            <person name="Hunt B.G."/>
        </authorList>
    </citation>
    <scope>NUCLEOTIDE SEQUENCE</scope>
    <source>
        <strain evidence="1">PL_HMW_Pooled</strain>
    </source>
</reference>
<dbReference type="Proteomes" id="UP001219518">
    <property type="component" value="Unassembled WGS sequence"/>
</dbReference>
<sequence>GRWEKRERRDNREKNIISAKPKYYAVLCKAEPITTVDLESSVGPARRGAAGCDGGSAPLPSLSLLPVVLSLLKRRSAHISQEELPMVRGYLGFSPGQSRAGKQCRGHMSSGKAEECACTARHHAGTRSQNLMLSGWEKESNKVAPPFVTSAPETF</sequence>
<gene>
    <name evidence="1" type="ORF">KUF71_015167</name>
</gene>
<feature type="non-terminal residue" evidence="1">
    <location>
        <position position="1"/>
    </location>
</feature>
<name>A0AAE1HST8_9NEOP</name>
<keyword evidence="2" id="KW-1185">Reference proteome</keyword>
<organism evidence="1 2">
    <name type="scientific">Frankliniella fusca</name>
    <dbReference type="NCBI Taxonomy" id="407009"/>
    <lineage>
        <taxon>Eukaryota</taxon>
        <taxon>Metazoa</taxon>
        <taxon>Ecdysozoa</taxon>
        <taxon>Arthropoda</taxon>
        <taxon>Hexapoda</taxon>
        <taxon>Insecta</taxon>
        <taxon>Pterygota</taxon>
        <taxon>Neoptera</taxon>
        <taxon>Paraneoptera</taxon>
        <taxon>Thysanoptera</taxon>
        <taxon>Terebrantia</taxon>
        <taxon>Thripoidea</taxon>
        <taxon>Thripidae</taxon>
        <taxon>Frankliniella</taxon>
    </lineage>
</organism>
<comment type="caution">
    <text evidence="1">The sequence shown here is derived from an EMBL/GenBank/DDBJ whole genome shotgun (WGS) entry which is preliminary data.</text>
</comment>
<dbReference type="AlphaFoldDB" id="A0AAE1HST8"/>
<accession>A0AAE1HST8</accession>
<evidence type="ECO:0000313" key="1">
    <source>
        <dbReference type="EMBL" id="KAK3926831.1"/>
    </source>
</evidence>
<proteinExistence type="predicted"/>
<dbReference type="EMBL" id="JAHWGI010001270">
    <property type="protein sequence ID" value="KAK3926831.1"/>
    <property type="molecule type" value="Genomic_DNA"/>
</dbReference>
<evidence type="ECO:0000313" key="2">
    <source>
        <dbReference type="Proteomes" id="UP001219518"/>
    </source>
</evidence>